<proteinExistence type="inferred from homology"/>
<dbReference type="eggNOG" id="KOG4178">
    <property type="taxonomic scope" value="Eukaryota"/>
</dbReference>
<comment type="similarity">
    <text evidence="2">Belongs to the AB hydrolase superfamily. Epoxide hydrolase family.</text>
</comment>
<evidence type="ECO:0000256" key="1">
    <source>
        <dbReference type="ARBA" id="ARBA00022801"/>
    </source>
</evidence>
<dbReference type="SUPFAM" id="SSF53474">
    <property type="entry name" value="alpha/beta-Hydrolases"/>
    <property type="match status" value="1"/>
</dbReference>
<evidence type="ECO:0000259" key="3">
    <source>
        <dbReference type="Pfam" id="PF00561"/>
    </source>
</evidence>
<dbReference type="PANTHER" id="PTHR43329">
    <property type="entry name" value="EPOXIDE HYDROLASE"/>
    <property type="match status" value="1"/>
</dbReference>
<reference evidence="4 5" key="2">
    <citation type="journal article" date="2012" name="PLoS Pathog.">
        <title>Diverse lifestyles and strategies of plant pathogenesis encoded in the genomes of eighteen Dothideomycetes fungi.</title>
        <authorList>
            <person name="Ohm R.A."/>
            <person name="Feau N."/>
            <person name="Henrissat B."/>
            <person name="Schoch C.L."/>
            <person name="Horwitz B.A."/>
            <person name="Barry K.W."/>
            <person name="Condon B.J."/>
            <person name="Copeland A.C."/>
            <person name="Dhillon B."/>
            <person name="Glaser F."/>
            <person name="Hesse C.N."/>
            <person name="Kosti I."/>
            <person name="LaButti K."/>
            <person name="Lindquist E.A."/>
            <person name="Lucas S."/>
            <person name="Salamov A.A."/>
            <person name="Bradshaw R.E."/>
            <person name="Ciuffetti L."/>
            <person name="Hamelin R.C."/>
            <person name="Kema G.H.J."/>
            <person name="Lawrence C."/>
            <person name="Scott J.A."/>
            <person name="Spatafora J.W."/>
            <person name="Turgeon B.G."/>
            <person name="de Wit P.J.G.M."/>
            <person name="Zhong S."/>
            <person name="Goodwin S.B."/>
            <person name="Grigoriev I.V."/>
        </authorList>
    </citation>
    <scope>NUCLEOTIDE SEQUENCE [LARGE SCALE GENOMIC DNA]</scope>
    <source>
        <strain evidence="5">NZE10 / CBS 128990</strain>
    </source>
</reference>
<name>N1PQ87_DOTSN</name>
<evidence type="ECO:0000313" key="4">
    <source>
        <dbReference type="EMBL" id="EME45093.1"/>
    </source>
</evidence>
<reference evidence="5" key="1">
    <citation type="journal article" date="2012" name="PLoS Genet.">
        <title>The genomes of the fungal plant pathogens Cladosporium fulvum and Dothistroma septosporum reveal adaptation to different hosts and lifestyles but also signatures of common ancestry.</title>
        <authorList>
            <person name="de Wit P.J.G.M."/>
            <person name="van der Burgt A."/>
            <person name="Oekmen B."/>
            <person name="Stergiopoulos I."/>
            <person name="Abd-Elsalam K.A."/>
            <person name="Aerts A.L."/>
            <person name="Bahkali A.H."/>
            <person name="Beenen H.G."/>
            <person name="Chettri P."/>
            <person name="Cox M.P."/>
            <person name="Datema E."/>
            <person name="de Vries R.P."/>
            <person name="Dhillon B."/>
            <person name="Ganley A.R."/>
            <person name="Griffiths S.A."/>
            <person name="Guo Y."/>
            <person name="Hamelin R.C."/>
            <person name="Henrissat B."/>
            <person name="Kabir M.S."/>
            <person name="Jashni M.K."/>
            <person name="Kema G."/>
            <person name="Klaubauf S."/>
            <person name="Lapidus A."/>
            <person name="Levasseur A."/>
            <person name="Lindquist E."/>
            <person name="Mehrabi R."/>
            <person name="Ohm R.A."/>
            <person name="Owen T.J."/>
            <person name="Salamov A."/>
            <person name="Schwelm A."/>
            <person name="Schijlen E."/>
            <person name="Sun H."/>
            <person name="van den Burg H.A."/>
            <person name="van Ham R.C.H.J."/>
            <person name="Zhang S."/>
            <person name="Goodwin S.B."/>
            <person name="Grigoriev I.V."/>
            <person name="Collemare J."/>
            <person name="Bradshaw R.E."/>
        </authorList>
    </citation>
    <scope>NUCLEOTIDE SEQUENCE [LARGE SCALE GENOMIC DNA]</scope>
    <source>
        <strain evidence="5">NZE10 / CBS 128990</strain>
    </source>
</reference>
<dbReference type="Proteomes" id="UP000016933">
    <property type="component" value="Unassembled WGS sequence"/>
</dbReference>
<accession>N1PQ87</accession>
<dbReference type="GO" id="GO:0016787">
    <property type="term" value="F:hydrolase activity"/>
    <property type="evidence" value="ECO:0007669"/>
    <property type="project" value="UniProtKB-KW"/>
</dbReference>
<dbReference type="EMBL" id="KB446538">
    <property type="protein sequence ID" value="EME45093.1"/>
    <property type="molecule type" value="Genomic_DNA"/>
</dbReference>
<dbReference type="Gene3D" id="3.40.50.1820">
    <property type="entry name" value="alpha/beta hydrolase"/>
    <property type="match status" value="1"/>
</dbReference>
<feature type="domain" description="AB hydrolase-1" evidence="3">
    <location>
        <begin position="42"/>
        <end position="165"/>
    </location>
</feature>
<dbReference type="Pfam" id="PF00561">
    <property type="entry name" value="Abhydrolase_1"/>
    <property type="match status" value="1"/>
</dbReference>
<dbReference type="InterPro" id="IPR000639">
    <property type="entry name" value="Epox_hydrolase-like"/>
</dbReference>
<dbReference type="PRINTS" id="PR00412">
    <property type="entry name" value="EPOXHYDRLASE"/>
</dbReference>
<evidence type="ECO:0000256" key="2">
    <source>
        <dbReference type="ARBA" id="ARBA00038334"/>
    </source>
</evidence>
<dbReference type="STRING" id="675120.N1PQ87"/>
<sequence>MSQANSLDPLPLPQGVIEDYADCTSSCGLDFHLLKAGTPGNPLVLFCHGYPELAYSWRKLMPKVAAAGYYCVAMDQRGYGRTTGWEDKPYDLVDLTQYTMTNLVRDLVCLVYKLGYTEVTCIIGHDFGAVSSAMAALIRPDIFKATIQMSHPHHAPPTPQFSDQAQKPKLDIQAELAKLNPPRKHYKWYNSSPGAAEDWNSPPQGLEKYLRGYFHLKSADWDKNDPHPLQAWSAKDIEIMPEYYVMKKDDTFPQTVEKNMQSEDYSKTEKWLPPDDLKVYVKEWQRVGFQGALNWYRAQTASTPQSKKDMFLYSGRRIDVPCMFISGKQDWGNYQQPGAFQAYEDGKCVKAGCFKGARLIDHAGHWVQQEQPEATTKEVLQFLRGLETYPLSGNY</sequence>
<evidence type="ECO:0000313" key="5">
    <source>
        <dbReference type="Proteomes" id="UP000016933"/>
    </source>
</evidence>
<organism evidence="4 5">
    <name type="scientific">Dothistroma septosporum (strain NZE10 / CBS 128990)</name>
    <name type="common">Red band needle blight fungus</name>
    <name type="synonym">Mycosphaerella pini</name>
    <dbReference type="NCBI Taxonomy" id="675120"/>
    <lineage>
        <taxon>Eukaryota</taxon>
        <taxon>Fungi</taxon>
        <taxon>Dikarya</taxon>
        <taxon>Ascomycota</taxon>
        <taxon>Pezizomycotina</taxon>
        <taxon>Dothideomycetes</taxon>
        <taxon>Dothideomycetidae</taxon>
        <taxon>Mycosphaerellales</taxon>
        <taxon>Mycosphaerellaceae</taxon>
        <taxon>Dothistroma</taxon>
    </lineage>
</organism>
<keyword evidence="5" id="KW-1185">Reference proteome</keyword>
<dbReference type="OMA" id="NWYRVRT"/>
<protein>
    <recommendedName>
        <fullName evidence="3">AB hydrolase-1 domain-containing protein</fullName>
    </recommendedName>
</protein>
<keyword evidence="1" id="KW-0378">Hydrolase</keyword>
<dbReference type="OrthoDB" id="408373at2759"/>
<dbReference type="InterPro" id="IPR029058">
    <property type="entry name" value="AB_hydrolase_fold"/>
</dbReference>
<dbReference type="AlphaFoldDB" id="N1PQ87"/>
<gene>
    <name evidence="4" type="ORF">DOTSEDRAFT_70967</name>
</gene>
<dbReference type="HOGENOM" id="CLU_020336_7_4_1"/>
<dbReference type="InterPro" id="IPR000073">
    <property type="entry name" value="AB_hydrolase_1"/>
</dbReference>